<evidence type="ECO:0000313" key="4">
    <source>
        <dbReference type="Proteomes" id="UP000741282"/>
    </source>
</evidence>
<reference evidence="3" key="1">
    <citation type="submission" date="2020-04" db="EMBL/GenBank/DDBJ databases">
        <authorList>
            <person name="Zhang T."/>
        </authorList>
    </citation>
    <scope>NUCLEOTIDE SEQUENCE</scope>
    <source>
        <strain evidence="3">HKST-UBA17</strain>
    </source>
</reference>
<accession>A0A955I129</accession>
<organism evidence="3 4">
    <name type="scientific">Candidatus Dojkabacteria bacterium</name>
    <dbReference type="NCBI Taxonomy" id="2099670"/>
    <lineage>
        <taxon>Bacteria</taxon>
        <taxon>Candidatus Dojkabacteria</taxon>
    </lineage>
</organism>
<keyword evidence="2" id="KW-0812">Transmembrane</keyword>
<name>A0A955I129_9BACT</name>
<keyword evidence="2" id="KW-1133">Transmembrane helix</keyword>
<dbReference type="AlphaFoldDB" id="A0A955I129"/>
<dbReference type="Proteomes" id="UP000741282">
    <property type="component" value="Unassembled WGS sequence"/>
</dbReference>
<keyword evidence="2" id="KW-0472">Membrane</keyword>
<evidence type="ECO:0000256" key="1">
    <source>
        <dbReference type="SAM" id="MobiDB-lite"/>
    </source>
</evidence>
<feature type="transmembrane region" description="Helical" evidence="2">
    <location>
        <begin position="20"/>
        <end position="40"/>
    </location>
</feature>
<feature type="compositionally biased region" description="Acidic residues" evidence="1">
    <location>
        <begin position="87"/>
        <end position="98"/>
    </location>
</feature>
<proteinExistence type="predicted"/>
<evidence type="ECO:0000256" key="2">
    <source>
        <dbReference type="SAM" id="Phobius"/>
    </source>
</evidence>
<feature type="region of interest" description="Disordered" evidence="1">
    <location>
        <begin position="80"/>
        <end position="102"/>
    </location>
</feature>
<reference evidence="3" key="2">
    <citation type="journal article" date="2021" name="Microbiome">
        <title>Successional dynamics and alternative stable states in a saline activated sludge microbial community over 9 years.</title>
        <authorList>
            <person name="Wang Y."/>
            <person name="Ye J."/>
            <person name="Ju F."/>
            <person name="Liu L."/>
            <person name="Boyd J.A."/>
            <person name="Deng Y."/>
            <person name="Parks D.H."/>
            <person name="Jiang X."/>
            <person name="Yin X."/>
            <person name="Woodcroft B.J."/>
            <person name="Tyson G.W."/>
            <person name="Hugenholtz P."/>
            <person name="Polz M.F."/>
            <person name="Zhang T."/>
        </authorList>
    </citation>
    <scope>NUCLEOTIDE SEQUENCE</scope>
    <source>
        <strain evidence="3">HKST-UBA17</strain>
    </source>
</reference>
<gene>
    <name evidence="3" type="ORF">KC685_00440</name>
</gene>
<comment type="caution">
    <text evidence="3">The sequence shown here is derived from an EMBL/GenBank/DDBJ whole genome shotgun (WGS) entry which is preliminary data.</text>
</comment>
<sequence>MGVIKKLNDMDRVLPEVRVYQIIVLMLLVVNLVGLGMLLYNQYNDQFIPAPPTLIQTGGAADYQMCLDYYTNKCEPFKGSDDQDKEVVDDENMEDGTQEESMKSYTDTVRGIGFYLVADEALGVLADPQVSENTETGSTMFTFEGTSCELSATLMYAEYEGTLLEWLEINYPDQTAEMLDYQVLGEDAYMLVDEDTMTHYFFIVDGQIGDLYAMPAGDACVEGEDDLTPTLEAMLKGFEYTMTEEVTDTMVDETMDQ</sequence>
<protein>
    <submittedName>
        <fullName evidence="3">Uncharacterized protein</fullName>
    </submittedName>
</protein>
<dbReference type="EMBL" id="JAGQLN010000001">
    <property type="protein sequence ID" value="MCA9376372.1"/>
    <property type="molecule type" value="Genomic_DNA"/>
</dbReference>
<evidence type="ECO:0000313" key="3">
    <source>
        <dbReference type="EMBL" id="MCA9376372.1"/>
    </source>
</evidence>